<dbReference type="Proteomes" id="UP000580474">
    <property type="component" value="Unassembled WGS sequence"/>
</dbReference>
<feature type="domain" description="Putative restriction endonuclease" evidence="1">
    <location>
        <begin position="16"/>
        <end position="179"/>
    </location>
</feature>
<comment type="caution">
    <text evidence="2">The sequence shown here is derived from an EMBL/GenBank/DDBJ whole genome shotgun (WGS) entry which is preliminary data.</text>
</comment>
<dbReference type="InterPro" id="IPR011335">
    <property type="entry name" value="Restrct_endonuc-II-like"/>
</dbReference>
<dbReference type="SUPFAM" id="SSF52980">
    <property type="entry name" value="Restriction endonuclease-like"/>
    <property type="match status" value="1"/>
</dbReference>
<dbReference type="AlphaFoldDB" id="A0A840N8G0"/>
<evidence type="ECO:0000313" key="3">
    <source>
        <dbReference type="Proteomes" id="UP000580474"/>
    </source>
</evidence>
<dbReference type="GO" id="GO:0004519">
    <property type="term" value="F:endonuclease activity"/>
    <property type="evidence" value="ECO:0007669"/>
    <property type="project" value="UniProtKB-KW"/>
</dbReference>
<evidence type="ECO:0000313" key="2">
    <source>
        <dbReference type="EMBL" id="MBB5068260.1"/>
    </source>
</evidence>
<dbReference type="Gene3D" id="3.90.1570.10">
    <property type="entry name" value="tt1808, chain A"/>
    <property type="match status" value="1"/>
</dbReference>
<protein>
    <submittedName>
        <fullName evidence="2">Uma2 family endonuclease</fullName>
    </submittedName>
</protein>
<dbReference type="EMBL" id="JACHIV010000001">
    <property type="protein sequence ID" value="MBB5068260.1"/>
    <property type="molecule type" value="Genomic_DNA"/>
</dbReference>
<sequence length="203" mass="22400">MVAPMQHELGPFTVADWHALPPREDGSRLELIEGYWLVTPAPSGQHQFAEKRVVNLLDSAIAAAEEATSPAERQELTALSGISVEVSTADRTGIIPDFAVLAVAPVGTTFRPSDALLIGEIWSPGNTFAEQRRKFEACEREKIPFFWSIAQDNLGPTELVTYRLIGRRYEQENHLKLGDGALAITASPVPVEVDIAHLRYSRR</sequence>
<name>A0A840N8G0_9PSEU</name>
<proteinExistence type="predicted"/>
<keyword evidence="2" id="KW-0255">Endonuclease</keyword>
<dbReference type="RefSeq" id="WP_343071266.1">
    <property type="nucleotide sequence ID" value="NZ_JACHIV010000001.1"/>
</dbReference>
<keyword evidence="2" id="KW-0378">Hydrolase</keyword>
<dbReference type="InterPro" id="IPR012296">
    <property type="entry name" value="Nuclease_put_TT1808"/>
</dbReference>
<reference evidence="2 3" key="1">
    <citation type="submission" date="2020-08" db="EMBL/GenBank/DDBJ databases">
        <title>Sequencing the genomes of 1000 actinobacteria strains.</title>
        <authorList>
            <person name="Klenk H.-P."/>
        </authorList>
    </citation>
    <scope>NUCLEOTIDE SEQUENCE [LARGE SCALE GENOMIC DNA]</scope>
    <source>
        <strain evidence="2 3">DSM 45582</strain>
    </source>
</reference>
<dbReference type="InterPro" id="IPR008538">
    <property type="entry name" value="Uma2"/>
</dbReference>
<dbReference type="Pfam" id="PF05685">
    <property type="entry name" value="Uma2"/>
    <property type="match status" value="1"/>
</dbReference>
<keyword evidence="2" id="KW-0540">Nuclease</keyword>
<keyword evidence="3" id="KW-1185">Reference proteome</keyword>
<organism evidence="2 3">
    <name type="scientific">Saccharopolyspora gloriosae</name>
    <dbReference type="NCBI Taxonomy" id="455344"/>
    <lineage>
        <taxon>Bacteria</taxon>
        <taxon>Bacillati</taxon>
        <taxon>Actinomycetota</taxon>
        <taxon>Actinomycetes</taxon>
        <taxon>Pseudonocardiales</taxon>
        <taxon>Pseudonocardiaceae</taxon>
        <taxon>Saccharopolyspora</taxon>
    </lineage>
</organism>
<evidence type="ECO:0000259" key="1">
    <source>
        <dbReference type="Pfam" id="PF05685"/>
    </source>
</evidence>
<gene>
    <name evidence="2" type="ORF">BJ969_001348</name>
</gene>
<accession>A0A840N8G0</accession>